<evidence type="ECO:0000256" key="1">
    <source>
        <dbReference type="SAM" id="MobiDB-lite"/>
    </source>
</evidence>
<comment type="caution">
    <text evidence="2">The sequence shown here is derived from an EMBL/GenBank/DDBJ whole genome shotgun (WGS) entry which is preliminary data.</text>
</comment>
<dbReference type="Proteomes" id="UP001396334">
    <property type="component" value="Unassembled WGS sequence"/>
</dbReference>
<feature type="region of interest" description="Disordered" evidence="1">
    <location>
        <begin position="126"/>
        <end position="146"/>
    </location>
</feature>
<proteinExistence type="predicted"/>
<keyword evidence="3" id="KW-1185">Reference proteome</keyword>
<reference evidence="2 3" key="1">
    <citation type="journal article" date="2024" name="G3 (Bethesda)">
        <title>Genome assembly of Hibiscus sabdariffa L. provides insights into metabolisms of medicinal natural products.</title>
        <authorList>
            <person name="Kim T."/>
        </authorList>
    </citation>
    <scope>NUCLEOTIDE SEQUENCE [LARGE SCALE GENOMIC DNA]</scope>
    <source>
        <strain evidence="2">TK-2024</strain>
        <tissue evidence="2">Old leaves</tissue>
    </source>
</reference>
<evidence type="ECO:0000313" key="3">
    <source>
        <dbReference type="Proteomes" id="UP001396334"/>
    </source>
</evidence>
<gene>
    <name evidence="2" type="ORF">V6N11_056293</name>
</gene>
<dbReference type="PANTHER" id="PTHR47188:SF1">
    <property type="entry name" value="PROTEIN TAR1"/>
    <property type="match status" value="1"/>
</dbReference>
<name>A0ABR2T3F3_9ROSI</name>
<dbReference type="PANTHER" id="PTHR47188">
    <property type="entry name" value="PROTEIN TAR1"/>
    <property type="match status" value="1"/>
</dbReference>
<sequence length="146" mass="15914">MSDERFVRQYRCGPLPEFPLASPRSGIAHHLSGPDRHALTRTFLRRSRSVGGAPLKDPANQLPCALRADARSMLVPKHVEMARVGFHDRGNDVSRGVSKARAWAATTIRVGPRPEPIGVPALAIPHPTRAHRRPPSASLLTISSTL</sequence>
<organism evidence="2 3">
    <name type="scientific">Hibiscus sabdariffa</name>
    <name type="common">roselle</name>
    <dbReference type="NCBI Taxonomy" id="183260"/>
    <lineage>
        <taxon>Eukaryota</taxon>
        <taxon>Viridiplantae</taxon>
        <taxon>Streptophyta</taxon>
        <taxon>Embryophyta</taxon>
        <taxon>Tracheophyta</taxon>
        <taxon>Spermatophyta</taxon>
        <taxon>Magnoliopsida</taxon>
        <taxon>eudicotyledons</taxon>
        <taxon>Gunneridae</taxon>
        <taxon>Pentapetalae</taxon>
        <taxon>rosids</taxon>
        <taxon>malvids</taxon>
        <taxon>Malvales</taxon>
        <taxon>Malvaceae</taxon>
        <taxon>Malvoideae</taxon>
        <taxon>Hibiscus</taxon>
    </lineage>
</organism>
<evidence type="ECO:0000313" key="2">
    <source>
        <dbReference type="EMBL" id="KAK9032008.1"/>
    </source>
</evidence>
<dbReference type="EMBL" id="JBBPBN010000009">
    <property type="protein sequence ID" value="KAK9032008.1"/>
    <property type="molecule type" value="Genomic_DNA"/>
</dbReference>
<dbReference type="InterPro" id="IPR044792">
    <property type="entry name" value="TAR1"/>
</dbReference>
<protein>
    <submittedName>
        <fullName evidence="2">Uncharacterized protein</fullName>
    </submittedName>
</protein>
<accession>A0ABR2T3F3</accession>